<dbReference type="GeneID" id="81588571"/>
<dbReference type="InterPro" id="IPR043129">
    <property type="entry name" value="ATPase_NBD"/>
</dbReference>
<evidence type="ECO:0000313" key="1">
    <source>
        <dbReference type="EMBL" id="KAJ5604316.1"/>
    </source>
</evidence>
<dbReference type="AlphaFoldDB" id="A0AAD6H2S8"/>
<dbReference type="EMBL" id="JAQJAE010000003">
    <property type="protein sequence ID" value="KAJ5604316.1"/>
    <property type="molecule type" value="Genomic_DNA"/>
</dbReference>
<sequence length="361" mass="41232">CRIEGQWFVEESAERYDYGGGTVVRYTQLYCWHLIISNNNQDIATYYVTDVVPTISIEQITDTMGLGSLVMQKFEKIKAAFNCKEESTWHFDLNFNDPGTHLAFSNRRQRRVVLRSQDVRDLYEPVLGSIFALIRSQITAANETCRRDVIKKVVLVGGFSASPYLQESLQRALKHIGNISVLVPTKPGETIVRGAAFQGLRGYSLPTYKCWRNYGLASAQPLALSHRNELQGLGYGPSTLPVNLLHWVLRKVCRIHPVQFGYFIGRMIFLSKLWIFMSPISQLHHNDLETPVHVRCVDYIECQFNGLDLARFPHQTIAGQTVYFLEVSVEVSFPMTDQVIRFSARTLDQEIGEKYLTMAHD</sequence>
<evidence type="ECO:0000313" key="2">
    <source>
        <dbReference type="Proteomes" id="UP001213799"/>
    </source>
</evidence>
<keyword evidence="2" id="KW-1185">Reference proteome</keyword>
<dbReference type="Gene3D" id="3.30.420.40">
    <property type="match status" value="1"/>
</dbReference>
<comment type="caution">
    <text evidence="1">The sequence shown here is derived from an EMBL/GenBank/DDBJ whole genome shotgun (WGS) entry which is preliminary data.</text>
</comment>
<reference evidence="1" key="2">
    <citation type="submission" date="2023-01" db="EMBL/GenBank/DDBJ databases">
        <authorList>
            <person name="Petersen C."/>
        </authorList>
    </citation>
    <scope>NUCLEOTIDE SEQUENCE</scope>
    <source>
        <strain evidence="1">IBT 12815</strain>
    </source>
</reference>
<organism evidence="1 2">
    <name type="scientific">Penicillium hordei</name>
    <dbReference type="NCBI Taxonomy" id="40994"/>
    <lineage>
        <taxon>Eukaryota</taxon>
        <taxon>Fungi</taxon>
        <taxon>Dikarya</taxon>
        <taxon>Ascomycota</taxon>
        <taxon>Pezizomycotina</taxon>
        <taxon>Eurotiomycetes</taxon>
        <taxon>Eurotiomycetidae</taxon>
        <taxon>Eurotiales</taxon>
        <taxon>Aspergillaceae</taxon>
        <taxon>Penicillium</taxon>
    </lineage>
</organism>
<name>A0AAD6H2S8_9EURO</name>
<dbReference type="RefSeq" id="XP_056754114.1">
    <property type="nucleotide sequence ID" value="XM_056898329.1"/>
</dbReference>
<gene>
    <name evidence="1" type="ORF">N7537_007272</name>
</gene>
<dbReference type="PANTHER" id="PTHR42749">
    <property type="entry name" value="CELL SHAPE-DETERMINING PROTEIN MREB"/>
    <property type="match status" value="1"/>
</dbReference>
<protein>
    <recommendedName>
        <fullName evidence="3">Actin-like ATPase domain-containing protein</fullName>
    </recommendedName>
</protein>
<feature type="non-terminal residue" evidence="1">
    <location>
        <position position="1"/>
    </location>
</feature>
<reference evidence="1" key="1">
    <citation type="journal article" date="2023" name="IMA Fungus">
        <title>Comparative genomic study of the Penicillium genus elucidates a diverse pangenome and 15 lateral gene transfer events.</title>
        <authorList>
            <person name="Petersen C."/>
            <person name="Sorensen T."/>
            <person name="Nielsen M.R."/>
            <person name="Sondergaard T.E."/>
            <person name="Sorensen J.L."/>
            <person name="Fitzpatrick D.A."/>
            <person name="Frisvad J.C."/>
            <person name="Nielsen K.L."/>
        </authorList>
    </citation>
    <scope>NUCLEOTIDE SEQUENCE</scope>
    <source>
        <strain evidence="1">IBT 12815</strain>
    </source>
</reference>
<dbReference type="CDD" id="cd10170">
    <property type="entry name" value="ASKHA_NBD_HSP70"/>
    <property type="match status" value="1"/>
</dbReference>
<dbReference type="PANTHER" id="PTHR42749:SF1">
    <property type="entry name" value="CELL SHAPE-DETERMINING PROTEIN MREB"/>
    <property type="match status" value="1"/>
</dbReference>
<evidence type="ECO:0008006" key="3">
    <source>
        <dbReference type="Google" id="ProtNLM"/>
    </source>
</evidence>
<proteinExistence type="predicted"/>
<dbReference type="SUPFAM" id="SSF53067">
    <property type="entry name" value="Actin-like ATPase domain"/>
    <property type="match status" value="1"/>
</dbReference>
<dbReference type="Proteomes" id="UP001213799">
    <property type="component" value="Unassembled WGS sequence"/>
</dbReference>
<accession>A0AAD6H2S8</accession>
<dbReference type="Gene3D" id="3.90.640.10">
    <property type="entry name" value="Actin, Chain A, domain 4"/>
    <property type="match status" value="1"/>
</dbReference>